<dbReference type="PANTHER" id="PTHR43736:SF2">
    <property type="entry name" value="MUTT_NUDIX FAMILY PROTEIN"/>
    <property type="match status" value="1"/>
</dbReference>
<evidence type="ECO:0000256" key="1">
    <source>
        <dbReference type="ARBA" id="ARBA00022801"/>
    </source>
</evidence>
<organism evidence="3 4">
    <name type="scientific">Candidatus Fimiplasma intestinipullorum</name>
    <dbReference type="NCBI Taxonomy" id="2840825"/>
    <lineage>
        <taxon>Bacteria</taxon>
        <taxon>Bacillati</taxon>
        <taxon>Bacillota</taxon>
        <taxon>Clostridia</taxon>
        <taxon>Eubacteriales</taxon>
        <taxon>Candidatus Fimiplasma</taxon>
    </lineage>
</organism>
<protein>
    <submittedName>
        <fullName evidence="3">NUDIX domain-containing protein</fullName>
    </submittedName>
</protein>
<evidence type="ECO:0000313" key="3">
    <source>
        <dbReference type="EMBL" id="HIU12842.1"/>
    </source>
</evidence>
<gene>
    <name evidence="3" type="ORF">IAD15_02055</name>
</gene>
<dbReference type="PANTHER" id="PTHR43736">
    <property type="entry name" value="ADP-RIBOSE PYROPHOSPHATASE"/>
    <property type="match status" value="1"/>
</dbReference>
<dbReference type="PROSITE" id="PS00893">
    <property type="entry name" value="NUDIX_BOX"/>
    <property type="match status" value="1"/>
</dbReference>
<reference evidence="3" key="2">
    <citation type="journal article" date="2021" name="PeerJ">
        <title>Extensive microbial diversity within the chicken gut microbiome revealed by metagenomics and culture.</title>
        <authorList>
            <person name="Gilroy R."/>
            <person name="Ravi A."/>
            <person name="Getino M."/>
            <person name="Pursley I."/>
            <person name="Horton D.L."/>
            <person name="Alikhan N.F."/>
            <person name="Baker D."/>
            <person name="Gharbi K."/>
            <person name="Hall N."/>
            <person name="Watson M."/>
            <person name="Adriaenssens E.M."/>
            <person name="Foster-Nyarko E."/>
            <person name="Jarju S."/>
            <person name="Secka A."/>
            <person name="Antonio M."/>
            <person name="Oren A."/>
            <person name="Chaudhuri R.R."/>
            <person name="La Ragione R."/>
            <person name="Hildebrand F."/>
            <person name="Pallen M.J."/>
        </authorList>
    </citation>
    <scope>NUCLEOTIDE SEQUENCE</scope>
    <source>
        <strain evidence="3">CHK195-11698</strain>
    </source>
</reference>
<dbReference type="InterPro" id="IPR000086">
    <property type="entry name" value="NUDIX_hydrolase_dom"/>
</dbReference>
<dbReference type="Proteomes" id="UP000824175">
    <property type="component" value="Unassembled WGS sequence"/>
</dbReference>
<dbReference type="Gene3D" id="3.90.79.10">
    <property type="entry name" value="Nucleoside Triphosphate Pyrophosphohydrolase"/>
    <property type="match status" value="1"/>
</dbReference>
<dbReference type="AlphaFoldDB" id="A0A9D1HLG1"/>
<dbReference type="SUPFAM" id="SSF55811">
    <property type="entry name" value="Nudix"/>
    <property type="match status" value="1"/>
</dbReference>
<dbReference type="CDD" id="cd04688">
    <property type="entry name" value="NUDIX_Hydrolase"/>
    <property type="match status" value="1"/>
</dbReference>
<dbReference type="EMBL" id="DVMJ01000014">
    <property type="protein sequence ID" value="HIU12842.1"/>
    <property type="molecule type" value="Genomic_DNA"/>
</dbReference>
<accession>A0A9D1HLG1</accession>
<evidence type="ECO:0000259" key="2">
    <source>
        <dbReference type="Pfam" id="PF00293"/>
    </source>
</evidence>
<keyword evidence="1" id="KW-0378">Hydrolase</keyword>
<dbReference type="Pfam" id="PF00293">
    <property type="entry name" value="NUDIX"/>
    <property type="match status" value="1"/>
</dbReference>
<sequence length="171" mass="19779">MSQDCGWTNQHQWFRYRAAAIIVEEGMVLFAKTDKEDYYYSVGGAVHLGETAKHACLREVFEETGVHYAIDHLAIVHESFFSGTSGTTKGLDCHEITFYFLMKPRQSRHLHSHRFASDGIEEKMCWLPIEKLDQYTTYPSFIKDYLSRPHDGVEHIVTDTRETKKADAEIQ</sequence>
<feature type="domain" description="Nudix hydrolase" evidence="2">
    <location>
        <begin position="17"/>
        <end position="137"/>
    </location>
</feature>
<comment type="caution">
    <text evidence="3">The sequence shown here is derived from an EMBL/GenBank/DDBJ whole genome shotgun (WGS) entry which is preliminary data.</text>
</comment>
<dbReference type="InterPro" id="IPR015797">
    <property type="entry name" value="NUDIX_hydrolase-like_dom_sf"/>
</dbReference>
<dbReference type="GO" id="GO:0016787">
    <property type="term" value="F:hydrolase activity"/>
    <property type="evidence" value="ECO:0007669"/>
    <property type="project" value="UniProtKB-KW"/>
</dbReference>
<dbReference type="InterPro" id="IPR020084">
    <property type="entry name" value="NUDIX_hydrolase_CS"/>
</dbReference>
<name>A0A9D1HLG1_9FIRM</name>
<proteinExistence type="predicted"/>
<evidence type="ECO:0000313" key="4">
    <source>
        <dbReference type="Proteomes" id="UP000824175"/>
    </source>
</evidence>
<reference evidence="3" key="1">
    <citation type="submission" date="2020-10" db="EMBL/GenBank/DDBJ databases">
        <authorList>
            <person name="Gilroy R."/>
        </authorList>
    </citation>
    <scope>NUCLEOTIDE SEQUENCE</scope>
    <source>
        <strain evidence="3">CHK195-11698</strain>
    </source>
</reference>